<feature type="transmembrane region" description="Helical" evidence="1">
    <location>
        <begin position="45"/>
        <end position="65"/>
    </location>
</feature>
<name>A0A5B9D309_9HYPH</name>
<dbReference type="Proteomes" id="UP000829580">
    <property type="component" value="Chromosome"/>
</dbReference>
<reference evidence="3 5" key="3">
    <citation type="submission" date="2022-02" db="EMBL/GenBank/DDBJ databases">
        <title>Genomic structural plasticity of rodent-associated Bartonella in nature.</title>
        <authorList>
            <person name="Sousa K.C.M."/>
            <person name="Gutierrez R."/>
            <person name="Yahalomi D."/>
            <person name="Shalit T."/>
            <person name="Markus B."/>
            <person name="Nachum-Biala Y."/>
            <person name="Hawlena H."/>
            <person name="Marcos-Hadad E."/>
            <person name="Hazkani-Covo E."/>
            <person name="Neves H.R."/>
            <person name="Covo S."/>
            <person name="Harrus S."/>
        </authorList>
    </citation>
    <scope>NUCLEOTIDE SEQUENCE [LARGE SCALE GENOMIC DNA]</scope>
    <source>
        <strain evidence="3 5">B35_1_2</strain>
    </source>
</reference>
<dbReference type="AlphaFoldDB" id="A0A5B9D309"/>
<dbReference type="Proteomes" id="UP000321311">
    <property type="component" value="Chromosome"/>
</dbReference>
<evidence type="ECO:0000313" key="2">
    <source>
        <dbReference type="EMBL" id="QEE12615.1"/>
    </source>
</evidence>
<keyword evidence="5" id="KW-1185">Reference proteome</keyword>
<accession>A0A5B9D309</accession>
<evidence type="ECO:0000256" key="1">
    <source>
        <dbReference type="SAM" id="Phobius"/>
    </source>
</evidence>
<organism evidence="2 4">
    <name type="scientific">Bartonella krasnovii</name>
    <dbReference type="NCBI Taxonomy" id="2267275"/>
    <lineage>
        <taxon>Bacteria</taxon>
        <taxon>Pseudomonadati</taxon>
        <taxon>Pseudomonadota</taxon>
        <taxon>Alphaproteobacteria</taxon>
        <taxon>Hyphomicrobiales</taxon>
        <taxon>Bartonellaceae</taxon>
        <taxon>Bartonella</taxon>
    </lineage>
</organism>
<sequence length="72" mass="8277">MALLLVGASYISVFSFVWFGLQVWTRGMMNKKVLGKGFKALSFGAYGSFHFITLRVFAMWEIYIINFKGRNL</sequence>
<dbReference type="KEGG" id="barn:D1092_06470"/>
<feature type="transmembrane region" description="Helical" evidence="1">
    <location>
        <begin position="6"/>
        <end position="24"/>
    </location>
</feature>
<keyword evidence="1" id="KW-1133">Transmembrane helix</keyword>
<evidence type="ECO:0000313" key="4">
    <source>
        <dbReference type="Proteomes" id="UP000321311"/>
    </source>
</evidence>
<protein>
    <submittedName>
        <fullName evidence="2">Uncharacterized protein</fullName>
    </submittedName>
</protein>
<dbReference type="RefSeq" id="WP_120122681.1">
    <property type="nucleotide sequence ID" value="NZ_CP031844.2"/>
</dbReference>
<proteinExistence type="predicted"/>
<evidence type="ECO:0000313" key="5">
    <source>
        <dbReference type="Proteomes" id="UP000829580"/>
    </source>
</evidence>
<keyword evidence="1" id="KW-0472">Membrane</keyword>
<reference evidence="2" key="2">
    <citation type="journal article" date="2020" name="Int. J. Syst. Evol. Microbiol.">
        <title>Bartonella kosoyi sp. nov. and Bartonella krasnovii sp. nov., two novel species closely related to the zoonotic Bartonella elizabethae, isolated from black rats and wild desert rodent-fleas.</title>
        <authorList>
            <person name="Gutierrez R."/>
            <person name="Shalit T."/>
            <person name="Markus B."/>
            <person name="Yuan C."/>
            <person name="Nachum-Biala Y."/>
            <person name="Elad D."/>
            <person name="Harrus S."/>
        </authorList>
    </citation>
    <scope>NUCLEOTIDE SEQUENCE</scope>
    <source>
        <strain evidence="2">OE 1-1</strain>
    </source>
</reference>
<dbReference type="GeneID" id="71061786"/>
<dbReference type="EMBL" id="CP031844">
    <property type="protein sequence ID" value="QEE12615.1"/>
    <property type="molecule type" value="Genomic_DNA"/>
</dbReference>
<dbReference type="EMBL" id="CP093033">
    <property type="protein sequence ID" value="UNF28619.1"/>
    <property type="molecule type" value="Genomic_DNA"/>
</dbReference>
<evidence type="ECO:0000313" key="3">
    <source>
        <dbReference type="EMBL" id="UNF28619.1"/>
    </source>
</evidence>
<gene>
    <name evidence="2" type="ORF">D1092_06470</name>
    <name evidence="3" type="ORF">MNL13_05135</name>
</gene>
<reference evidence="4" key="1">
    <citation type="submission" date="2019-07" db="EMBL/GenBank/DDBJ databases">
        <title>Bartonella kosoyii sp. nov. and Bartonella krasnovii sp. nov., two novel members of the Bartonella elizabethae complex sensu lato, isolated from black rats and wild desert rodent-fleas.</title>
        <authorList>
            <person name="Gutierrez R."/>
            <person name="Shalit T."/>
            <person name="Markus B."/>
            <person name="Yuan C."/>
            <person name="Nachum-Biala Y."/>
            <person name="Elad D."/>
            <person name="Harrus S."/>
        </authorList>
    </citation>
    <scope>NUCLEOTIDE SEQUENCE [LARGE SCALE GENOMIC DNA]</scope>
    <source>
        <strain evidence="4">OE 1-1</strain>
    </source>
</reference>
<keyword evidence="1" id="KW-0812">Transmembrane</keyword>